<feature type="compositionally biased region" description="Low complexity" evidence="5">
    <location>
        <begin position="978"/>
        <end position="1000"/>
    </location>
</feature>
<dbReference type="Gene3D" id="3.40.50.300">
    <property type="entry name" value="P-loop containing nucleotide triphosphate hydrolases"/>
    <property type="match status" value="1"/>
</dbReference>
<keyword evidence="8" id="KW-1185">Reference proteome</keyword>
<keyword evidence="1" id="KW-0547">Nucleotide-binding</keyword>
<evidence type="ECO:0000313" key="7">
    <source>
        <dbReference type="EMBL" id="KAF5842720.1"/>
    </source>
</evidence>
<dbReference type="Pfam" id="PF01624">
    <property type="entry name" value="MutS_I"/>
    <property type="match status" value="1"/>
</dbReference>
<dbReference type="PANTHER" id="PTHR48448">
    <property type="entry name" value="MUTL PROTEIN ISOFORM 1"/>
    <property type="match status" value="1"/>
</dbReference>
<dbReference type="InterPro" id="IPR027417">
    <property type="entry name" value="P-loop_NTPase"/>
</dbReference>
<evidence type="ECO:0000256" key="2">
    <source>
        <dbReference type="ARBA" id="ARBA00022763"/>
    </source>
</evidence>
<evidence type="ECO:0000256" key="5">
    <source>
        <dbReference type="SAM" id="MobiDB-lite"/>
    </source>
</evidence>
<keyword evidence="4" id="KW-0238">DNA-binding</keyword>
<feature type="region of interest" description="Disordered" evidence="5">
    <location>
        <begin position="671"/>
        <end position="700"/>
    </location>
</feature>
<dbReference type="InterPro" id="IPR000432">
    <property type="entry name" value="DNA_mismatch_repair_MutS_C"/>
</dbReference>
<comment type="caution">
    <text evidence="7">The sequence shown here is derived from an EMBL/GenBank/DDBJ whole genome shotgun (WGS) entry which is preliminary data.</text>
</comment>
<evidence type="ECO:0000259" key="6">
    <source>
        <dbReference type="PROSITE" id="PS00486"/>
    </source>
</evidence>
<reference evidence="7" key="1">
    <citation type="submission" date="2017-08" db="EMBL/GenBank/DDBJ databases">
        <authorList>
            <person name="Polle J.E."/>
            <person name="Barry K."/>
            <person name="Cushman J."/>
            <person name="Schmutz J."/>
            <person name="Tran D."/>
            <person name="Hathwaick L.T."/>
            <person name="Yim W.C."/>
            <person name="Jenkins J."/>
            <person name="Mckie-Krisberg Z.M."/>
            <person name="Prochnik S."/>
            <person name="Lindquist E."/>
            <person name="Dockter R.B."/>
            <person name="Adam C."/>
            <person name="Molina H."/>
            <person name="Bunkerborg J."/>
            <person name="Jin E."/>
            <person name="Buchheim M."/>
            <person name="Magnuson J."/>
        </authorList>
    </citation>
    <scope>NUCLEOTIDE SEQUENCE</scope>
    <source>
        <strain evidence="7">CCAP 19/18</strain>
    </source>
</reference>
<accession>A0ABQ7H796</accession>
<feature type="compositionally biased region" description="Acidic residues" evidence="5">
    <location>
        <begin position="1006"/>
        <end position="1019"/>
    </location>
</feature>
<dbReference type="SUPFAM" id="SSF55271">
    <property type="entry name" value="DNA repair protein MutS, domain I"/>
    <property type="match status" value="1"/>
</dbReference>
<dbReference type="PROSITE" id="PS00486">
    <property type="entry name" value="DNA_MISMATCH_REPAIR_2"/>
    <property type="match status" value="1"/>
</dbReference>
<organism evidence="7 8">
    <name type="scientific">Dunaliella salina</name>
    <name type="common">Green alga</name>
    <name type="synonym">Protococcus salinus</name>
    <dbReference type="NCBI Taxonomy" id="3046"/>
    <lineage>
        <taxon>Eukaryota</taxon>
        <taxon>Viridiplantae</taxon>
        <taxon>Chlorophyta</taxon>
        <taxon>core chlorophytes</taxon>
        <taxon>Chlorophyceae</taxon>
        <taxon>CS clade</taxon>
        <taxon>Chlamydomonadales</taxon>
        <taxon>Dunaliellaceae</taxon>
        <taxon>Dunaliella</taxon>
    </lineage>
</organism>
<proteinExistence type="predicted"/>
<sequence length="1182" mass="128858">MLLKTGISGFFRRGFFPDRVRDARTFALKGRGAVTRRHAEEDALYWEQVFKKIKPAVIEEMGDVIDPSIPLGLDPQVLKARGLATPTMHDYAMNVKLKYPQSILLNRCGDFYDLIGIDAMVAVDVLGCNWKSPGGRVPLAGIPVRNLPDRVADLNANGFSVAVTEQVEGKPAGKSAGSLKQREVAFVSTPASPVYLESQTGRRTAMNLPPPPKLGVVYGKNGCALYALRQEVDTVTVEQGLTLDGLLCQINALGIAPPILFHQSFEDPQGKKMLATLLKRIEKEVFDTPAPLKAFFSGSDPLTAFINEVRVRDYKNQDVQIKVASVEKGDRPRPPYLSSVMQLGLSPHAIGSPSLLDAAVSLQAPATCRNWLRTLLLSPPPYKQQAQLHAAVSQILVCQQAMFKLEHGLQSDMIMRVLRTQGAVPLKFFKQLNNLLCSISEYCGSQPHRGFVEPVMDFCAWELNYKHMWDCDKLHSQLQAVIKEINSVVDLEFVGSDMRADGSDEEGSVELPGPKWGFDPVDCFKQRSFKGKQSLARFREASEDNIHMLQRDQMPEEFDQVDRAYGKYEAHILHLFNDLSRQWLGRNPKSAKGAPEIYFYSKEQVTAVKLPQHSQLKIICEQKVDTGRNNEQIANTVTTFDMENSRREYWAACDAAKYKHVHTQGWCLPELSPPGAQPQQSRLSSPQPSPSSPISNTGTPITSYQARAQAVSRPNSAAPLALMGLRPYYLGLTDAPVPNNVEMGHNVWLLTGANMAGKSTILRSIAAAALLGTCGLMVPASSARIPAFDAIMLRNSSGDSATEGKSSFKMETDDVGMVLQECTKHSLVLADELGKGTEVDSGTALASVLAEWMAERGCTTILATHLHDLVSELADLEAAGRVVLMRMGLRPRSSSSTSSTSTSGDAVNEELEPTWKLEPGVCKESLALEVARSSGLPESFCAAVGRKRAVLRARRARLEALERLNGAGNRAPGAMQGSSNTTDSSSSSSSRSSSRAINDSMLGSSSEEEEEEELQEEGVDVQSSVGSMTGHAGQATAVAMAVDPKAVSKEQFQAAEDILMQSACRVYEDTGILEPPMSVFHLTPSQEVPPLHAAGGETGHAVYLCHYPQGEVYCGQSKSLQRRLKDHRTRSSTAQHKGPGTSMSYIIVKAGMGKRIETTTITALERAGIPLTSKGDAKKRNF</sequence>
<keyword evidence="3" id="KW-0067">ATP-binding</keyword>
<dbReference type="Pfam" id="PF00488">
    <property type="entry name" value="MutS_V"/>
    <property type="match status" value="1"/>
</dbReference>
<dbReference type="SUPFAM" id="SSF52540">
    <property type="entry name" value="P-loop containing nucleoside triphosphate hydrolases"/>
    <property type="match status" value="1"/>
</dbReference>
<dbReference type="InterPro" id="IPR007695">
    <property type="entry name" value="DNA_mismatch_repair_MutS-lik_N"/>
</dbReference>
<dbReference type="InterPro" id="IPR016151">
    <property type="entry name" value="DNA_mismatch_repair_MutS_N"/>
</dbReference>
<name>A0ABQ7H796_DUNSA</name>
<protein>
    <submittedName>
        <fullName evidence="7">Muts domain V-domain-containing protein</fullName>
    </submittedName>
</protein>
<keyword evidence="2" id="KW-0227">DNA damage</keyword>
<evidence type="ECO:0000256" key="1">
    <source>
        <dbReference type="ARBA" id="ARBA00022741"/>
    </source>
</evidence>
<evidence type="ECO:0000313" key="8">
    <source>
        <dbReference type="Proteomes" id="UP000815325"/>
    </source>
</evidence>
<dbReference type="InterPro" id="IPR053276">
    <property type="entry name" value="MtDNA_mismatch_repair_MutS"/>
</dbReference>
<dbReference type="SMART" id="SM00534">
    <property type="entry name" value="MUTSac"/>
    <property type="match status" value="1"/>
</dbReference>
<dbReference type="Gene3D" id="3.40.1170.10">
    <property type="entry name" value="DNA repair protein MutS, domain I"/>
    <property type="match status" value="1"/>
</dbReference>
<evidence type="ECO:0000256" key="4">
    <source>
        <dbReference type="ARBA" id="ARBA00023125"/>
    </source>
</evidence>
<feature type="compositionally biased region" description="Low complexity" evidence="5">
    <location>
        <begin position="893"/>
        <end position="903"/>
    </location>
</feature>
<dbReference type="EMBL" id="MU069456">
    <property type="protein sequence ID" value="KAF5842720.1"/>
    <property type="molecule type" value="Genomic_DNA"/>
</dbReference>
<dbReference type="Proteomes" id="UP000815325">
    <property type="component" value="Unassembled WGS sequence"/>
</dbReference>
<evidence type="ECO:0000256" key="3">
    <source>
        <dbReference type="ARBA" id="ARBA00022840"/>
    </source>
</evidence>
<feature type="region of interest" description="Disordered" evidence="5">
    <location>
        <begin position="889"/>
        <end position="912"/>
    </location>
</feature>
<dbReference type="PANTHER" id="PTHR48448:SF1">
    <property type="entry name" value="MUTL PROTEIN ISOFORM 1"/>
    <property type="match status" value="1"/>
</dbReference>
<feature type="region of interest" description="Disordered" evidence="5">
    <location>
        <begin position="963"/>
        <end position="1030"/>
    </location>
</feature>
<gene>
    <name evidence="7" type="ORF">DUNSADRAFT_5487</name>
</gene>
<feature type="compositionally biased region" description="Low complexity" evidence="5">
    <location>
        <begin position="677"/>
        <end position="686"/>
    </location>
</feature>
<feature type="domain" description="DNA mismatch repair proteins mutS family" evidence="6">
    <location>
        <begin position="826"/>
        <end position="842"/>
    </location>
</feature>